<organism evidence="4 5">
    <name type="scientific">Cyanidium caldarium</name>
    <name type="common">Red alga</name>
    <dbReference type="NCBI Taxonomy" id="2771"/>
    <lineage>
        <taxon>Eukaryota</taxon>
        <taxon>Rhodophyta</taxon>
        <taxon>Bangiophyceae</taxon>
        <taxon>Cyanidiales</taxon>
        <taxon>Cyanidiaceae</taxon>
        <taxon>Cyanidium</taxon>
    </lineage>
</organism>
<dbReference type="GO" id="GO:0030623">
    <property type="term" value="F:U5 snRNA binding"/>
    <property type="evidence" value="ECO:0007669"/>
    <property type="project" value="TreeGrafter"/>
</dbReference>
<dbReference type="GO" id="GO:0071007">
    <property type="term" value="C:U2-type catalytic step 2 spliceosome"/>
    <property type="evidence" value="ECO:0007669"/>
    <property type="project" value="TreeGrafter"/>
</dbReference>
<dbReference type="EMBL" id="JANCYW010000004">
    <property type="protein sequence ID" value="KAK4535274.1"/>
    <property type="molecule type" value="Genomic_DNA"/>
</dbReference>
<evidence type="ECO:0000259" key="2">
    <source>
        <dbReference type="Pfam" id="PF00009"/>
    </source>
</evidence>
<dbReference type="InterPro" id="IPR035647">
    <property type="entry name" value="EFG_III/V"/>
</dbReference>
<evidence type="ECO:0000313" key="5">
    <source>
        <dbReference type="Proteomes" id="UP001301350"/>
    </source>
</evidence>
<gene>
    <name evidence="4" type="ORF">CDCA_CDCA04G1299</name>
</gene>
<dbReference type="GO" id="GO:0046540">
    <property type="term" value="C:U4/U6 x U5 tri-snRNP complex"/>
    <property type="evidence" value="ECO:0007669"/>
    <property type="project" value="TreeGrafter"/>
</dbReference>
<dbReference type="InterPro" id="IPR000795">
    <property type="entry name" value="T_Tr_GTP-bd_dom"/>
</dbReference>
<proteinExistence type="predicted"/>
<feature type="domain" description="Elongation factor EFG" evidence="3">
    <location>
        <begin position="911"/>
        <end position="985"/>
    </location>
</feature>
<dbReference type="PANTHER" id="PTHR42908:SF6">
    <property type="entry name" value="116 KDA U5 SMALL NUCLEAR RIBONUCLEOPROTEIN COMPONENT"/>
    <property type="match status" value="1"/>
</dbReference>
<dbReference type="GO" id="GO:0005525">
    <property type="term" value="F:GTP binding"/>
    <property type="evidence" value="ECO:0007669"/>
    <property type="project" value="InterPro"/>
</dbReference>
<dbReference type="Pfam" id="PF00009">
    <property type="entry name" value="GTP_EFTU"/>
    <property type="match status" value="1"/>
</dbReference>
<dbReference type="InterPro" id="IPR027417">
    <property type="entry name" value="P-loop_NTPase"/>
</dbReference>
<feature type="compositionally biased region" description="Low complexity" evidence="1">
    <location>
        <begin position="1015"/>
        <end position="1028"/>
    </location>
</feature>
<dbReference type="Pfam" id="PF00679">
    <property type="entry name" value="EFG_C"/>
    <property type="match status" value="1"/>
</dbReference>
<name>A0AAV9ISJ2_CYACA</name>
<comment type="caution">
    <text evidence="4">The sequence shown here is derived from an EMBL/GenBank/DDBJ whole genome shotgun (WGS) entry which is preliminary data.</text>
</comment>
<dbReference type="SUPFAM" id="SSF52540">
    <property type="entry name" value="P-loop containing nucleoside triphosphate hydrolases"/>
    <property type="match status" value="1"/>
</dbReference>
<dbReference type="Gene3D" id="3.90.1430.10">
    <property type="entry name" value="Yeast translation eEF2 (G' domain)"/>
    <property type="match status" value="1"/>
</dbReference>
<feature type="domain" description="Tr-type G" evidence="2">
    <location>
        <begin position="166"/>
        <end position="364"/>
    </location>
</feature>
<dbReference type="GO" id="GO:0000398">
    <property type="term" value="P:mRNA splicing, via spliceosome"/>
    <property type="evidence" value="ECO:0007669"/>
    <property type="project" value="TreeGrafter"/>
</dbReference>
<reference evidence="4 5" key="1">
    <citation type="submission" date="2022-07" db="EMBL/GenBank/DDBJ databases">
        <title>Genome-wide signatures of adaptation to extreme environments.</title>
        <authorList>
            <person name="Cho C.H."/>
            <person name="Yoon H.S."/>
        </authorList>
    </citation>
    <scope>NUCLEOTIDE SEQUENCE [LARGE SCALE GENOMIC DNA]</scope>
    <source>
        <strain evidence="4 5">DBV 063 E5</strain>
    </source>
</reference>
<evidence type="ECO:0000313" key="4">
    <source>
        <dbReference type="EMBL" id="KAK4535274.1"/>
    </source>
</evidence>
<dbReference type="PRINTS" id="PR00315">
    <property type="entry name" value="ELONGATNFCT"/>
</dbReference>
<accession>A0AAV9ISJ2</accession>
<dbReference type="Gene3D" id="3.40.50.300">
    <property type="entry name" value="P-loop containing nucleotide triphosphate hydrolases"/>
    <property type="match status" value="1"/>
</dbReference>
<dbReference type="GO" id="GO:0003924">
    <property type="term" value="F:GTPase activity"/>
    <property type="evidence" value="ECO:0007669"/>
    <property type="project" value="InterPro"/>
</dbReference>
<evidence type="ECO:0000256" key="1">
    <source>
        <dbReference type="SAM" id="MobiDB-lite"/>
    </source>
</evidence>
<sequence length="1050" mass="113624">MKRRRDVAAPVVAASSSDGAESGSEFDEFGRPLTRQSPCNAPYADDGSIHGSQEEESGSSESLENALVGAGDGSDTWAGVEVVDATAGGLEFAAPRAPLRKAPRRTRLALTSTTAIAFSGRRRRRPRHRRLTAATSPVYVSNRPVPPGVPARYWWRLWKGDSADRNHNVLVAGHLHHGKTAVVDQFLDTFAAAPAVSASPLRRGTGRVTDTRRDELSRGISLHAAVASRAVIADGITHLVHWVDAPGHADFFDQTVAASFLCEGALLVVDCCEGVMLGTERAVALCASRRLPMTLVLSKLDRLVLEMRLPPADAYAKLAQVIADANLLAKQYPLNASTAGDDYFVPVGRRTNVVFSSAQYGMLFTLADVARQWYAKGAPRGTPQTQMPESTSSTRRCFFRAHHLRPRRPLPSPTLADALWGRQAWDRATDTITAASPHELGLALKKRTAVELILEPLYKVVALCALTGTDAARLPTLAEALRQFGGACAERNALIATLEQAARAGADTLLRTACRYLFQTHTDIARMLTAHRLSAVLDGGIASEAPEAEVLVTGHVLHPAGDTTMAVALVLRGRLRRGDTLRAVNAAAASWTLTDALVVPNGRVLYATEEAPAGRLVYLPGVVPADSHPDTRTFTLYTGASAPSTDASGALQRALRRHGRPTLGMAVAPLRPQRPPPSEALLEVQQERGTVPVRFAQLMQAVRVLARTYPALQIVPQRCEFAAELAPAAVVVVGTGELYLDAFLYDLRRYLVAQTGAHTWWNVRTARVPFVVRWREGITRPSAGVDVEQDTSDVGTRCRVRLQMRAEPMARARTDASAAERWELRWACADAPWREAVEAGVRQAAAAGPLLQAPVYHVRWVVQQVAVVGEEGKVAESVMHHQSATAAMTAAVREASRRVALQAVLHARPCLYEPVYRVQIATRTELVPTVCRLLTERRRGRVLRVRRTPGWPYAVVEARMPAQEMVPGMEAEVRYLTHGAAWVQCAWDEAVDEAAEAGWARVPGDLPGGVHDGVEPSSGSSRPVGSPSATAAADILRKTRARRGLPATVR</sequence>
<dbReference type="PANTHER" id="PTHR42908">
    <property type="entry name" value="TRANSLATION ELONGATION FACTOR-RELATED"/>
    <property type="match status" value="1"/>
</dbReference>
<dbReference type="InterPro" id="IPR000640">
    <property type="entry name" value="EFG_V-like"/>
</dbReference>
<protein>
    <submittedName>
        <fullName evidence="4">Uncharacterized protein</fullName>
    </submittedName>
</protein>
<dbReference type="Gene3D" id="3.30.70.240">
    <property type="match status" value="1"/>
</dbReference>
<dbReference type="SUPFAM" id="SSF54980">
    <property type="entry name" value="EF-G C-terminal domain-like"/>
    <property type="match status" value="1"/>
</dbReference>
<keyword evidence="5" id="KW-1185">Reference proteome</keyword>
<feature type="region of interest" description="Disordered" evidence="1">
    <location>
        <begin position="1003"/>
        <end position="1050"/>
    </location>
</feature>
<feature type="region of interest" description="Disordered" evidence="1">
    <location>
        <begin position="1"/>
        <end position="70"/>
    </location>
</feature>
<dbReference type="GO" id="GO:0005829">
    <property type="term" value="C:cytosol"/>
    <property type="evidence" value="ECO:0007669"/>
    <property type="project" value="TreeGrafter"/>
</dbReference>
<evidence type="ECO:0000259" key="3">
    <source>
        <dbReference type="Pfam" id="PF00679"/>
    </source>
</evidence>
<dbReference type="AlphaFoldDB" id="A0AAV9ISJ2"/>
<dbReference type="Proteomes" id="UP001301350">
    <property type="component" value="Unassembled WGS sequence"/>
</dbReference>
<feature type="compositionally biased region" description="Low complexity" evidence="1">
    <location>
        <begin position="8"/>
        <end position="23"/>
    </location>
</feature>